<keyword evidence="9" id="KW-0521">NADP</keyword>
<dbReference type="GO" id="GO:0032451">
    <property type="term" value="F:demethylase activity"/>
    <property type="evidence" value="ECO:0000318"/>
    <property type="project" value="GO_Central"/>
</dbReference>
<sequence length="217" mass="25439">FQIGWYNNQVTHKQFQFPFDPDTLAFVIISTPEMFEKGFKPFITDADCLGSRDPIDECMAAFFLKVKQAFPCHEIDAIHDFELHPNRRPKVLVQTAAHAAGAAYFYQRKDITDDPWPPTQRICGVCVHPKYGGWFAIRGVLIFKTFKYPDLPRKQPMDVVVGDEKRIELLEKFNFHWEDWSFRDVVPSERKYSDQQIKYFSTLPVNRKDLLDSILKE</sequence>
<organism evidence="12 13">
    <name type="scientific">Nematostella vectensis</name>
    <name type="common">Starlet sea anemone</name>
    <dbReference type="NCBI Taxonomy" id="45351"/>
    <lineage>
        <taxon>Eukaryota</taxon>
        <taxon>Metazoa</taxon>
        <taxon>Cnidaria</taxon>
        <taxon>Anthozoa</taxon>
        <taxon>Hexacorallia</taxon>
        <taxon>Actiniaria</taxon>
        <taxon>Edwardsiidae</taxon>
        <taxon>Nematostella</taxon>
    </lineage>
</organism>
<dbReference type="InterPro" id="IPR032037">
    <property type="entry name" value="MMACHC"/>
</dbReference>
<protein>
    <recommendedName>
        <fullName evidence="11">Cyanocobalamin reductase (cyanide-eliminating)</fullName>
    </recommendedName>
</protein>
<evidence type="ECO:0000256" key="9">
    <source>
        <dbReference type="ARBA" id="ARBA00022857"/>
    </source>
</evidence>
<evidence type="ECO:0000256" key="6">
    <source>
        <dbReference type="ARBA" id="ARBA00022630"/>
    </source>
</evidence>
<dbReference type="PhylomeDB" id="A7SAA7"/>
<dbReference type="GO" id="GO:0005737">
    <property type="term" value="C:cytoplasm"/>
    <property type="evidence" value="ECO:0000318"/>
    <property type="project" value="GO_Central"/>
</dbReference>
<accession>A7SAA7</accession>
<name>A7SAA7_NEMVE</name>
<evidence type="ECO:0000313" key="13">
    <source>
        <dbReference type="Proteomes" id="UP000001593"/>
    </source>
</evidence>
<dbReference type="GO" id="GO:0009235">
    <property type="term" value="P:cobalamin metabolic process"/>
    <property type="evidence" value="ECO:0000318"/>
    <property type="project" value="GO_Central"/>
</dbReference>
<dbReference type="STRING" id="45351.A7SAA7"/>
<dbReference type="OMA" id="FQVGWYN"/>
<dbReference type="Proteomes" id="UP000001593">
    <property type="component" value="Unassembled WGS sequence"/>
</dbReference>
<dbReference type="HOGENOM" id="CLU_095722_0_0_1"/>
<evidence type="ECO:0000256" key="8">
    <source>
        <dbReference type="ARBA" id="ARBA00022827"/>
    </source>
</evidence>
<comment type="similarity">
    <text evidence="4">Belongs to the MMACHC family.</text>
</comment>
<dbReference type="eggNOG" id="KOG4552">
    <property type="taxonomic scope" value="Eukaryota"/>
</dbReference>
<evidence type="ECO:0000256" key="5">
    <source>
        <dbReference type="ARBA" id="ARBA00022490"/>
    </source>
</evidence>
<dbReference type="KEGG" id="nve:5510973"/>
<dbReference type="InParanoid" id="A7SAA7"/>
<evidence type="ECO:0000256" key="4">
    <source>
        <dbReference type="ARBA" id="ARBA00007762"/>
    </source>
</evidence>
<proteinExistence type="inferred from homology"/>
<keyword evidence="6" id="KW-0285">Flavoprotein</keyword>
<reference evidence="12 13" key="1">
    <citation type="journal article" date="2007" name="Science">
        <title>Sea anemone genome reveals ancestral eumetazoan gene repertoire and genomic organization.</title>
        <authorList>
            <person name="Putnam N.H."/>
            <person name="Srivastava M."/>
            <person name="Hellsten U."/>
            <person name="Dirks B."/>
            <person name="Chapman J."/>
            <person name="Salamov A."/>
            <person name="Terry A."/>
            <person name="Shapiro H."/>
            <person name="Lindquist E."/>
            <person name="Kapitonov V.V."/>
            <person name="Jurka J."/>
            <person name="Genikhovich G."/>
            <person name="Grigoriev I.V."/>
            <person name="Lucas S.M."/>
            <person name="Steele R.E."/>
            <person name="Finnerty J.R."/>
            <person name="Technau U."/>
            <person name="Martindale M.Q."/>
            <person name="Rokhsar D.S."/>
        </authorList>
    </citation>
    <scope>NUCLEOTIDE SEQUENCE [LARGE SCALE GENOMIC DNA]</scope>
    <source>
        <strain evidence="13">CH2 X CH6</strain>
    </source>
</reference>
<dbReference type="CDD" id="cd12959">
    <property type="entry name" value="MMACHC-like"/>
    <property type="match status" value="1"/>
</dbReference>
<dbReference type="FunCoup" id="A7SAA7">
    <property type="interactions" value="33"/>
</dbReference>
<gene>
    <name evidence="12" type="ORF">NEMVEDRAFT_v1g110826</name>
</gene>
<comment type="cofactor">
    <cofactor evidence="1">
        <name>FMN</name>
        <dbReference type="ChEBI" id="CHEBI:58210"/>
    </cofactor>
</comment>
<dbReference type="EMBL" id="DS469608">
    <property type="protein sequence ID" value="EDO39337.1"/>
    <property type="molecule type" value="Genomic_DNA"/>
</dbReference>
<feature type="non-terminal residue" evidence="12">
    <location>
        <position position="1"/>
    </location>
</feature>
<comment type="cofactor">
    <cofactor evidence="2">
        <name>FAD</name>
        <dbReference type="ChEBI" id="CHEBI:57692"/>
    </cofactor>
</comment>
<evidence type="ECO:0000256" key="10">
    <source>
        <dbReference type="ARBA" id="ARBA00023002"/>
    </source>
</evidence>
<comment type="subcellular location">
    <subcellularLocation>
        <location evidence="3">Cytoplasm</location>
    </subcellularLocation>
</comment>
<dbReference type="PANTHER" id="PTHR31457:SF2">
    <property type="entry name" value="CYANOCOBALAMIN REDUCTASE _ ALKYLCOBALAMIN DEALKYLASE"/>
    <property type="match status" value="1"/>
</dbReference>
<evidence type="ECO:0000256" key="3">
    <source>
        <dbReference type="ARBA" id="ARBA00004496"/>
    </source>
</evidence>
<evidence type="ECO:0000256" key="7">
    <source>
        <dbReference type="ARBA" id="ARBA00022643"/>
    </source>
</evidence>
<keyword evidence="7" id="KW-0288">FMN</keyword>
<dbReference type="PANTHER" id="PTHR31457">
    <property type="entry name" value="METHYLMALONIC ACIDURIA AND HOMOCYSTINURIA TYPE C PROTEIN"/>
    <property type="match status" value="1"/>
</dbReference>
<dbReference type="GO" id="GO:0071949">
    <property type="term" value="F:FAD binding"/>
    <property type="evidence" value="ECO:0000318"/>
    <property type="project" value="GO_Central"/>
</dbReference>
<evidence type="ECO:0000256" key="1">
    <source>
        <dbReference type="ARBA" id="ARBA00001917"/>
    </source>
</evidence>
<evidence type="ECO:0000313" key="12">
    <source>
        <dbReference type="EMBL" id="EDO39337.1"/>
    </source>
</evidence>
<keyword evidence="13" id="KW-1185">Reference proteome</keyword>
<dbReference type="GO" id="GO:0033787">
    <property type="term" value="F:cyanocobalamin reductase (cyanide-eliminating) (NADP+) activity"/>
    <property type="evidence" value="ECO:0000318"/>
    <property type="project" value="GO_Central"/>
</dbReference>
<keyword evidence="8" id="KW-0274">FAD</keyword>
<dbReference type="Pfam" id="PF16690">
    <property type="entry name" value="MMACHC"/>
    <property type="match status" value="1"/>
</dbReference>
<dbReference type="AlphaFoldDB" id="A7SAA7"/>
<keyword evidence="10" id="KW-0560">Oxidoreductase</keyword>
<keyword evidence="5" id="KW-0963">Cytoplasm</keyword>
<evidence type="ECO:0000256" key="11">
    <source>
        <dbReference type="ARBA" id="ARBA00031313"/>
    </source>
</evidence>
<evidence type="ECO:0000256" key="2">
    <source>
        <dbReference type="ARBA" id="ARBA00001974"/>
    </source>
</evidence>